<name>A0ABR0P0Z1_GOSAR</name>
<keyword evidence="2" id="KW-1185">Reference proteome</keyword>
<organism evidence="1 2">
    <name type="scientific">Gossypium arboreum</name>
    <name type="common">Tree cotton</name>
    <name type="synonym">Gossypium nanking</name>
    <dbReference type="NCBI Taxonomy" id="29729"/>
    <lineage>
        <taxon>Eukaryota</taxon>
        <taxon>Viridiplantae</taxon>
        <taxon>Streptophyta</taxon>
        <taxon>Embryophyta</taxon>
        <taxon>Tracheophyta</taxon>
        <taxon>Spermatophyta</taxon>
        <taxon>Magnoliopsida</taxon>
        <taxon>eudicotyledons</taxon>
        <taxon>Gunneridae</taxon>
        <taxon>Pentapetalae</taxon>
        <taxon>rosids</taxon>
        <taxon>malvids</taxon>
        <taxon>Malvales</taxon>
        <taxon>Malvaceae</taxon>
        <taxon>Malvoideae</taxon>
        <taxon>Gossypium</taxon>
    </lineage>
</organism>
<dbReference type="Proteomes" id="UP001358586">
    <property type="component" value="Chromosome 8"/>
</dbReference>
<accession>A0ABR0P0Z1</accession>
<comment type="caution">
    <text evidence="1">The sequence shown here is derived from an EMBL/GenBank/DDBJ whole genome shotgun (WGS) entry which is preliminary data.</text>
</comment>
<sequence>MPKQVGNGKLNTELIQLFAELEDAELIENIHSVVIETDALGEDRFDNNDNSNPKCEDFSDLNLDDVPEDINDKGSVGVNDYAFLVENQSRGIIIRNDLRAHMSIVDPNVTYAFEFPEYPDIIPTKEDPESEELFVGQRFASKNKCVNAIKCYSLKVFVDYRVADSKPTIYVGKC</sequence>
<dbReference type="EMBL" id="JARKNE010000008">
    <property type="protein sequence ID" value="KAK5812270.1"/>
    <property type="molecule type" value="Genomic_DNA"/>
</dbReference>
<reference evidence="1 2" key="1">
    <citation type="submission" date="2023-03" db="EMBL/GenBank/DDBJ databases">
        <title>WGS of Gossypium arboreum.</title>
        <authorList>
            <person name="Yu D."/>
        </authorList>
    </citation>
    <scope>NUCLEOTIDE SEQUENCE [LARGE SCALE GENOMIC DNA]</scope>
    <source>
        <tissue evidence="1">Leaf</tissue>
    </source>
</reference>
<protein>
    <submittedName>
        <fullName evidence="1">Uncharacterized protein</fullName>
    </submittedName>
</protein>
<gene>
    <name evidence="1" type="ORF">PVK06_027697</name>
</gene>
<proteinExistence type="predicted"/>
<evidence type="ECO:0000313" key="1">
    <source>
        <dbReference type="EMBL" id="KAK5812270.1"/>
    </source>
</evidence>
<evidence type="ECO:0000313" key="2">
    <source>
        <dbReference type="Proteomes" id="UP001358586"/>
    </source>
</evidence>